<sequence>MSGITRPRNLLAGLALGLLTLLVLFTSHDRYRQKSFTELRIAVVEHTPYHDEVIGGVLAALYEAEADYDLYRDRLHRGFDEILSDVYPDSPIRLDELVPALDEGKYDVLVIVTGDEKFWGGRDDLLDAMRRSTSTHIICLVHEIEIYGNQKDLAMIAPFAEQERLTLLTLGQHSARTLKTKLSRWAWERGEPMWENVDVVHFAPVFKIPASAKLETPVIECSNTPEDGPPSRVAILGRIHQSNRDYEGIFRDLVIALTADPKPWGYDSVPYTAEQLASLPELALETSAPTHRFVPLEHADPPAFTLHLIGEDLGLVAIPFELTDAEHPIVRIHSNIEYREFYDILGAMDLILPAFSTFTYLDARSSASIPAAVIARTKVLASPALLNSYTYLSPPAYVLAPLSVSEISSIALLRQGRDPWLGTFPQALEKEIDVMSAGWVGVSASSSASWFGNRARASASNWENYERRLAKKNREVWRDMLSRTRGNNGLDSKIEQAIEVMKVDE</sequence>
<protein>
    <submittedName>
        <fullName evidence="1">Uncharacterized protein</fullName>
    </submittedName>
</protein>
<dbReference type="InParanoid" id="A0A1Y2BMC2"/>
<reference evidence="1 2" key="1">
    <citation type="submission" date="2016-07" db="EMBL/GenBank/DDBJ databases">
        <title>Pervasive Adenine N6-methylation of Active Genes in Fungi.</title>
        <authorList>
            <consortium name="DOE Joint Genome Institute"/>
            <person name="Mondo S.J."/>
            <person name="Dannebaum R.O."/>
            <person name="Kuo R.C."/>
            <person name="Labutti K."/>
            <person name="Haridas S."/>
            <person name="Kuo A."/>
            <person name="Salamov A."/>
            <person name="Ahrendt S.R."/>
            <person name="Lipzen A."/>
            <person name="Sullivan W."/>
            <person name="Andreopoulos W.B."/>
            <person name="Clum A."/>
            <person name="Lindquist E."/>
            <person name="Daum C."/>
            <person name="Ramamoorthy G.K."/>
            <person name="Gryganskyi A."/>
            <person name="Culley D."/>
            <person name="Magnuson J.K."/>
            <person name="James T.Y."/>
            <person name="O'Malley M.A."/>
            <person name="Stajich J.E."/>
            <person name="Spatafora J.W."/>
            <person name="Visel A."/>
            <person name="Grigoriev I.V."/>
        </authorList>
    </citation>
    <scope>NUCLEOTIDE SEQUENCE [LARGE SCALE GENOMIC DNA]</scope>
    <source>
        <strain evidence="1 2">68-887.2</strain>
    </source>
</reference>
<organism evidence="1 2">
    <name type="scientific">Naematelia encephala</name>
    <dbReference type="NCBI Taxonomy" id="71784"/>
    <lineage>
        <taxon>Eukaryota</taxon>
        <taxon>Fungi</taxon>
        <taxon>Dikarya</taxon>
        <taxon>Basidiomycota</taxon>
        <taxon>Agaricomycotina</taxon>
        <taxon>Tremellomycetes</taxon>
        <taxon>Tremellales</taxon>
        <taxon>Naemateliaceae</taxon>
        <taxon>Naematelia</taxon>
    </lineage>
</organism>
<evidence type="ECO:0000313" key="1">
    <source>
        <dbReference type="EMBL" id="ORY35909.1"/>
    </source>
</evidence>
<comment type="caution">
    <text evidence="1">The sequence shown here is derived from an EMBL/GenBank/DDBJ whole genome shotgun (WGS) entry which is preliminary data.</text>
</comment>
<evidence type="ECO:0000313" key="2">
    <source>
        <dbReference type="Proteomes" id="UP000193986"/>
    </source>
</evidence>
<keyword evidence="2" id="KW-1185">Reference proteome</keyword>
<dbReference type="AlphaFoldDB" id="A0A1Y2BMC2"/>
<name>A0A1Y2BMC2_9TREE</name>
<accession>A0A1Y2BMC2</accession>
<proteinExistence type="predicted"/>
<gene>
    <name evidence="1" type="ORF">BCR39DRAFT_513001</name>
</gene>
<dbReference type="EMBL" id="MCFC01000001">
    <property type="protein sequence ID" value="ORY35909.1"/>
    <property type="molecule type" value="Genomic_DNA"/>
</dbReference>
<dbReference type="OrthoDB" id="549336at2759"/>
<dbReference type="Proteomes" id="UP000193986">
    <property type="component" value="Unassembled WGS sequence"/>
</dbReference>